<gene>
    <name evidence="2" type="ORF">AWB85_12305</name>
</gene>
<dbReference type="AlphaFoldDB" id="A0A179V7G9"/>
<name>A0A179V7G9_9MYCO</name>
<protein>
    <recommendedName>
        <fullName evidence="1">Restriction endonuclease type II-like domain-containing protein</fullName>
    </recommendedName>
</protein>
<sequence>MLNDLLRHQDGVVTLEQACRAGLSVDAIKRKVRSGHWRACFAGVYFADDRPFTPAARVRAAVWSCGTRSVASGPTAAWWLGLTTDPPEVVDVTVPRHANGRAAPGIRIRRRDLAPIDIVQERRLRVTALPLTVLEAAVTRGGGSAIMDRALQRHLGLPALWSAHLRNKGRYGAPAARRLLQSAGSGARSEAERLLIRLLQASRIEGWIANHPVAGYVVDVAFPVQRVAIEVDGWAFHSAQATFQRDRIRQNAIALNGWQVLRFTWVDLTEHPQRVISIIRKAISVQ</sequence>
<accession>A0A179V7G9</accession>
<organism evidence="2 3">
    <name type="scientific">Mycobacteroides immunogenum</name>
    <dbReference type="NCBI Taxonomy" id="83262"/>
    <lineage>
        <taxon>Bacteria</taxon>
        <taxon>Bacillati</taxon>
        <taxon>Actinomycetota</taxon>
        <taxon>Actinomycetes</taxon>
        <taxon>Mycobacteriales</taxon>
        <taxon>Mycobacteriaceae</taxon>
        <taxon>Mycobacteroides</taxon>
    </lineage>
</organism>
<dbReference type="SUPFAM" id="SSF52980">
    <property type="entry name" value="Restriction endonuclease-like"/>
    <property type="match status" value="1"/>
</dbReference>
<dbReference type="Gene3D" id="3.40.960.10">
    <property type="entry name" value="VSR Endonuclease"/>
    <property type="match status" value="1"/>
</dbReference>
<feature type="domain" description="Restriction endonuclease type II-like" evidence="1">
    <location>
        <begin position="210"/>
        <end position="283"/>
    </location>
</feature>
<dbReference type="InterPro" id="IPR011335">
    <property type="entry name" value="Restrct_endonuc-II-like"/>
</dbReference>
<proteinExistence type="predicted"/>
<dbReference type="Proteomes" id="UP000186919">
    <property type="component" value="Unassembled WGS sequence"/>
</dbReference>
<dbReference type="Pfam" id="PF18741">
    <property type="entry name" value="MTES_1575"/>
    <property type="match status" value="1"/>
</dbReference>
<evidence type="ECO:0000313" key="3">
    <source>
        <dbReference type="Proteomes" id="UP000186919"/>
    </source>
</evidence>
<evidence type="ECO:0000313" key="2">
    <source>
        <dbReference type="EMBL" id="OAT67557.1"/>
    </source>
</evidence>
<dbReference type="RefSeq" id="WP_064632178.1">
    <property type="nucleotide sequence ID" value="NZ_LQYE01000029.1"/>
</dbReference>
<reference evidence="2 3" key="1">
    <citation type="submission" date="2016-01" db="EMBL/GenBank/DDBJ databases">
        <title>Mycobacterium immunogenum strain CD11_6 genome sequencing and assembly.</title>
        <authorList>
            <person name="Kaur G."/>
            <person name="Nair G.R."/>
            <person name="Mayilraj S."/>
        </authorList>
    </citation>
    <scope>NUCLEOTIDE SEQUENCE [LARGE SCALE GENOMIC DNA]</scope>
    <source>
        <strain evidence="2 3">CD11-6</strain>
    </source>
</reference>
<evidence type="ECO:0000259" key="1">
    <source>
        <dbReference type="Pfam" id="PF18741"/>
    </source>
</evidence>
<comment type="caution">
    <text evidence="2">The sequence shown here is derived from an EMBL/GenBank/DDBJ whole genome shotgun (WGS) entry which is preliminary data.</text>
</comment>
<dbReference type="EMBL" id="LQYE01000029">
    <property type="protein sequence ID" value="OAT67557.1"/>
    <property type="molecule type" value="Genomic_DNA"/>
</dbReference>
<dbReference type="InterPro" id="IPR049468">
    <property type="entry name" value="Restrct_endonuc-II-like_dom"/>
</dbReference>